<keyword evidence="1" id="KW-0472">Membrane</keyword>
<name>A0A1G9A7G5_9GAMM</name>
<gene>
    <name evidence="2" type="ORF">SAMN04487954_11354</name>
</gene>
<proteinExistence type="predicted"/>
<reference evidence="2 3" key="1">
    <citation type="submission" date="2016-10" db="EMBL/GenBank/DDBJ databases">
        <authorList>
            <person name="de Groot N.N."/>
        </authorList>
    </citation>
    <scope>NUCLEOTIDE SEQUENCE [LARGE SCALE GENOMIC DNA]</scope>
    <source>
        <strain evidence="2 3">CGMCC 1.6133</strain>
    </source>
</reference>
<protein>
    <submittedName>
        <fullName evidence="2">Uncharacterized protein</fullName>
    </submittedName>
</protein>
<accession>A0A1G9A7G5</accession>
<sequence length="53" mass="5764">MTVRTFAIALMVLGPVLMIVGWQTTSPGGFVGIVLIVLGAILLWTRRTSRHGR</sequence>
<dbReference type="RefSeq" id="WP_176761534.1">
    <property type="nucleotide sequence ID" value="NZ_FNES01000013.1"/>
</dbReference>
<feature type="transmembrane region" description="Helical" evidence="1">
    <location>
        <begin position="28"/>
        <end position="45"/>
    </location>
</feature>
<organism evidence="2 3">
    <name type="scientific">Billgrantia gudaonensis</name>
    <dbReference type="NCBI Taxonomy" id="376427"/>
    <lineage>
        <taxon>Bacteria</taxon>
        <taxon>Pseudomonadati</taxon>
        <taxon>Pseudomonadota</taxon>
        <taxon>Gammaproteobacteria</taxon>
        <taxon>Oceanospirillales</taxon>
        <taxon>Halomonadaceae</taxon>
        <taxon>Billgrantia</taxon>
    </lineage>
</organism>
<dbReference type="Proteomes" id="UP000198525">
    <property type="component" value="Unassembled WGS sequence"/>
</dbReference>
<evidence type="ECO:0000313" key="3">
    <source>
        <dbReference type="Proteomes" id="UP000198525"/>
    </source>
</evidence>
<dbReference type="EMBL" id="FNES01000013">
    <property type="protein sequence ID" value="SDK22565.1"/>
    <property type="molecule type" value="Genomic_DNA"/>
</dbReference>
<keyword evidence="3" id="KW-1185">Reference proteome</keyword>
<dbReference type="STRING" id="376427.SAMN04487954_11354"/>
<evidence type="ECO:0000313" key="2">
    <source>
        <dbReference type="EMBL" id="SDK22565.1"/>
    </source>
</evidence>
<dbReference type="AlphaFoldDB" id="A0A1G9A7G5"/>
<keyword evidence="1" id="KW-1133">Transmembrane helix</keyword>
<evidence type="ECO:0000256" key="1">
    <source>
        <dbReference type="SAM" id="Phobius"/>
    </source>
</evidence>
<keyword evidence="1" id="KW-0812">Transmembrane</keyword>